<gene>
    <name evidence="1" type="ORF">OGATHE_000305</name>
</gene>
<sequence>MVGRGQRGRRRVWTVHELIQGAGVPVRVVGVLTGVETVAGAVHLKSAIAVKGEAFVANGGSPGNVWGPSQGDWEVVLGLWGNKLFCGGVVVPGVAGAVGQEEVVEGGSLMSWLEPLAAEFCAGGVNVETNLFGQDGSNGGSKG</sequence>
<comment type="caution">
    <text evidence="1">The sequence shown here is derived from an EMBL/GenBank/DDBJ whole genome shotgun (WGS) entry which is preliminary data.</text>
</comment>
<organism evidence="1 2">
    <name type="scientific">Ogataea polymorpha</name>
    <dbReference type="NCBI Taxonomy" id="460523"/>
    <lineage>
        <taxon>Eukaryota</taxon>
        <taxon>Fungi</taxon>
        <taxon>Dikarya</taxon>
        <taxon>Ascomycota</taxon>
        <taxon>Saccharomycotina</taxon>
        <taxon>Pichiomycetes</taxon>
        <taxon>Pichiales</taxon>
        <taxon>Pichiaceae</taxon>
        <taxon>Ogataea</taxon>
    </lineage>
</organism>
<protein>
    <submittedName>
        <fullName evidence="1">Uncharacterized protein</fullName>
    </submittedName>
</protein>
<dbReference type="Proteomes" id="UP000788993">
    <property type="component" value="Unassembled WGS sequence"/>
</dbReference>
<proteinExistence type="predicted"/>
<evidence type="ECO:0000313" key="1">
    <source>
        <dbReference type="EMBL" id="KAH3677651.1"/>
    </source>
</evidence>
<dbReference type="EMBL" id="JAEUBD010000095">
    <property type="protein sequence ID" value="KAH3677651.1"/>
    <property type="molecule type" value="Genomic_DNA"/>
</dbReference>
<accession>A0A9P8PSV8</accession>
<name>A0A9P8PSV8_9ASCO</name>
<keyword evidence="2" id="KW-1185">Reference proteome</keyword>
<reference evidence="1" key="1">
    <citation type="journal article" date="2021" name="Open Biol.">
        <title>Shared evolutionary footprints suggest mitochondrial oxidative damage underlies multiple complex I losses in fungi.</title>
        <authorList>
            <person name="Schikora-Tamarit M.A."/>
            <person name="Marcet-Houben M."/>
            <person name="Nosek J."/>
            <person name="Gabaldon T."/>
        </authorList>
    </citation>
    <scope>NUCLEOTIDE SEQUENCE</scope>
    <source>
        <strain evidence="1">NCAIM Y.01608</strain>
    </source>
</reference>
<evidence type="ECO:0000313" key="2">
    <source>
        <dbReference type="Proteomes" id="UP000788993"/>
    </source>
</evidence>
<dbReference type="AlphaFoldDB" id="A0A9P8PSV8"/>
<reference evidence="1" key="2">
    <citation type="submission" date="2021-01" db="EMBL/GenBank/DDBJ databases">
        <authorList>
            <person name="Schikora-Tamarit M.A."/>
        </authorList>
    </citation>
    <scope>NUCLEOTIDE SEQUENCE</scope>
    <source>
        <strain evidence="1">NCAIM Y.01608</strain>
    </source>
</reference>